<evidence type="ECO:0000256" key="9">
    <source>
        <dbReference type="ARBA" id="ARBA00023284"/>
    </source>
</evidence>
<feature type="transmembrane region" description="Helical" evidence="10">
    <location>
        <begin position="139"/>
        <end position="159"/>
    </location>
</feature>
<keyword evidence="4" id="KW-0874">Quinone</keyword>
<dbReference type="SMART" id="SM00756">
    <property type="entry name" value="VKc"/>
    <property type="match status" value="1"/>
</dbReference>
<evidence type="ECO:0000256" key="2">
    <source>
        <dbReference type="ARBA" id="ARBA00006214"/>
    </source>
</evidence>
<accession>A0A7T0LJ19</accession>
<evidence type="ECO:0000256" key="8">
    <source>
        <dbReference type="ARBA" id="ARBA00023157"/>
    </source>
</evidence>
<dbReference type="Pfam" id="PF07884">
    <property type="entry name" value="VKOR"/>
    <property type="match status" value="1"/>
</dbReference>
<dbReference type="KEGG" id="arep:ID810_07565"/>
<dbReference type="Proteomes" id="UP000594637">
    <property type="component" value="Chromosome"/>
</dbReference>
<dbReference type="RefSeq" id="WP_166854759.1">
    <property type="nucleotide sequence ID" value="NZ_CP063989.1"/>
</dbReference>
<proteinExistence type="inferred from homology"/>
<dbReference type="Gene3D" id="1.20.1440.130">
    <property type="entry name" value="VKOR domain"/>
    <property type="match status" value="1"/>
</dbReference>
<dbReference type="AlphaFoldDB" id="A0A7T0LJ19"/>
<evidence type="ECO:0000313" key="12">
    <source>
        <dbReference type="EMBL" id="QPL04652.1"/>
    </source>
</evidence>
<evidence type="ECO:0000256" key="5">
    <source>
        <dbReference type="ARBA" id="ARBA00022989"/>
    </source>
</evidence>
<evidence type="ECO:0000256" key="10">
    <source>
        <dbReference type="SAM" id="Phobius"/>
    </source>
</evidence>
<sequence length="239" mass="25523">MAHVPTEAEIDRMSEDELEAYLDGTFAGPGTPHTPEDAARPTWLRATGARAAYAWLLVVGSAIGIAASWELMLSEITLLREPLSSLACDINPFVSCSASLDVWQGNILGVPNAFVGAMAYAVLLAVGLLLASGARLPRWFWWGLVAGTVGALAFIAWFVTISVTVFSALCPFCMLIWAVTIPMAWATWGEAADQGHLPLSQGAAARLSAARWWGSGATYLVILIVVLVRFWDGFVGLIG</sequence>
<protein>
    <submittedName>
        <fullName evidence="12">Vitamin K epoxide reductase family protein</fullName>
    </submittedName>
</protein>
<evidence type="ECO:0000259" key="11">
    <source>
        <dbReference type="SMART" id="SM00756"/>
    </source>
</evidence>
<feature type="domain" description="Vitamin K epoxide reductase" evidence="11">
    <location>
        <begin position="50"/>
        <end position="191"/>
    </location>
</feature>
<keyword evidence="13" id="KW-1185">Reference proteome</keyword>
<dbReference type="EMBL" id="CP063989">
    <property type="protein sequence ID" value="QPL04652.1"/>
    <property type="molecule type" value="Genomic_DNA"/>
</dbReference>
<name>A0A7T0LJ19_9ACTO</name>
<dbReference type="GO" id="GO:0016020">
    <property type="term" value="C:membrane"/>
    <property type="evidence" value="ECO:0007669"/>
    <property type="project" value="UniProtKB-SubCell"/>
</dbReference>
<feature type="transmembrane region" description="Helical" evidence="10">
    <location>
        <begin position="165"/>
        <end position="188"/>
    </location>
</feature>
<keyword evidence="8" id="KW-1015">Disulfide bond</keyword>
<feature type="transmembrane region" description="Helical" evidence="10">
    <location>
        <begin position="113"/>
        <end position="132"/>
    </location>
</feature>
<dbReference type="InterPro" id="IPR038354">
    <property type="entry name" value="VKOR_sf"/>
</dbReference>
<dbReference type="InterPro" id="IPR041714">
    <property type="entry name" value="VKOR_Actinobacteria"/>
</dbReference>
<evidence type="ECO:0000256" key="7">
    <source>
        <dbReference type="ARBA" id="ARBA00023136"/>
    </source>
</evidence>
<keyword evidence="5 10" id="KW-1133">Transmembrane helix</keyword>
<keyword evidence="7 10" id="KW-0472">Membrane</keyword>
<organism evidence="12 13">
    <name type="scientific">Actinomyces respiraculi</name>
    <dbReference type="NCBI Taxonomy" id="2744574"/>
    <lineage>
        <taxon>Bacteria</taxon>
        <taxon>Bacillati</taxon>
        <taxon>Actinomycetota</taxon>
        <taxon>Actinomycetes</taxon>
        <taxon>Actinomycetales</taxon>
        <taxon>Actinomycetaceae</taxon>
        <taxon>Actinomyces</taxon>
    </lineage>
</organism>
<dbReference type="GO" id="GO:0048038">
    <property type="term" value="F:quinone binding"/>
    <property type="evidence" value="ECO:0007669"/>
    <property type="project" value="UniProtKB-KW"/>
</dbReference>
<evidence type="ECO:0000256" key="4">
    <source>
        <dbReference type="ARBA" id="ARBA00022719"/>
    </source>
</evidence>
<keyword evidence="3 10" id="KW-0812">Transmembrane</keyword>
<evidence type="ECO:0000256" key="1">
    <source>
        <dbReference type="ARBA" id="ARBA00004141"/>
    </source>
</evidence>
<dbReference type="GO" id="GO:0016491">
    <property type="term" value="F:oxidoreductase activity"/>
    <property type="evidence" value="ECO:0007669"/>
    <property type="project" value="UniProtKB-KW"/>
</dbReference>
<keyword evidence="9" id="KW-0676">Redox-active center</keyword>
<feature type="transmembrane region" description="Helical" evidence="10">
    <location>
        <begin position="52"/>
        <end position="72"/>
    </location>
</feature>
<evidence type="ECO:0000256" key="6">
    <source>
        <dbReference type="ARBA" id="ARBA00023002"/>
    </source>
</evidence>
<evidence type="ECO:0000313" key="13">
    <source>
        <dbReference type="Proteomes" id="UP000594637"/>
    </source>
</evidence>
<dbReference type="InterPro" id="IPR012932">
    <property type="entry name" value="VKOR"/>
</dbReference>
<keyword evidence="6" id="KW-0560">Oxidoreductase</keyword>
<gene>
    <name evidence="12" type="ORF">ID810_07565</name>
</gene>
<evidence type="ECO:0000256" key="3">
    <source>
        <dbReference type="ARBA" id="ARBA00022692"/>
    </source>
</evidence>
<feature type="transmembrane region" description="Helical" evidence="10">
    <location>
        <begin position="209"/>
        <end position="231"/>
    </location>
</feature>
<comment type="subcellular location">
    <subcellularLocation>
        <location evidence="1">Membrane</location>
        <topology evidence="1">Multi-pass membrane protein</topology>
    </subcellularLocation>
</comment>
<dbReference type="CDD" id="cd12922">
    <property type="entry name" value="VKOR_5"/>
    <property type="match status" value="1"/>
</dbReference>
<reference evidence="12 13" key="1">
    <citation type="submission" date="2020-11" db="EMBL/GenBank/DDBJ databases">
        <title>Actinomyces sp. ZJ750.</title>
        <authorList>
            <person name="Zhou J."/>
        </authorList>
    </citation>
    <scope>NUCLEOTIDE SEQUENCE [LARGE SCALE GENOMIC DNA]</scope>
    <source>
        <strain evidence="12 13">ZJ750</strain>
    </source>
</reference>
<comment type="similarity">
    <text evidence="2">Belongs to the VKOR family.</text>
</comment>